<dbReference type="GO" id="GO:0003676">
    <property type="term" value="F:nucleic acid binding"/>
    <property type="evidence" value="ECO:0007669"/>
    <property type="project" value="InterPro"/>
</dbReference>
<dbReference type="Pfam" id="PF01368">
    <property type="entry name" value="DHH"/>
    <property type="match status" value="1"/>
</dbReference>
<dbReference type="Pfam" id="PF02272">
    <property type="entry name" value="DHHA1"/>
    <property type="match status" value="1"/>
</dbReference>
<dbReference type="AlphaFoldDB" id="A0A2H0TRK0"/>
<organism evidence="3 4">
    <name type="scientific">Candidatus Magasanikbacteria bacterium CG10_big_fil_rev_8_21_14_0_10_47_10</name>
    <dbReference type="NCBI Taxonomy" id="1974652"/>
    <lineage>
        <taxon>Bacteria</taxon>
        <taxon>Candidatus Magasanikiibacteriota</taxon>
    </lineage>
</organism>
<dbReference type="InterPro" id="IPR003156">
    <property type="entry name" value="DHHA1_dom"/>
</dbReference>
<dbReference type="SUPFAM" id="SSF64182">
    <property type="entry name" value="DHH phosphoesterases"/>
    <property type="match status" value="1"/>
</dbReference>
<comment type="caution">
    <text evidence="3">The sequence shown here is derived from an EMBL/GenBank/DDBJ whole genome shotgun (WGS) entry which is preliminary data.</text>
</comment>
<feature type="domain" description="DHHA1" evidence="2">
    <location>
        <begin position="261"/>
        <end position="328"/>
    </location>
</feature>
<proteinExistence type="predicted"/>
<evidence type="ECO:0000313" key="4">
    <source>
        <dbReference type="Proteomes" id="UP000230154"/>
    </source>
</evidence>
<dbReference type="PANTHER" id="PTHR47618">
    <property type="entry name" value="BIFUNCTIONAL OLIGORIBONUCLEASE AND PAP PHOSPHATASE NRNA"/>
    <property type="match status" value="1"/>
</dbReference>
<sequence length="349" mass="37406">MQSIFQNTIPLAAPANPFRSSLLADQTDTVREIHRRLKGAQRVLIATHEHPDGDAAGSSLALLHALRYAGKQVVAYIPDPAPDMLSFLPAFAQLTCDIPDPAQFDTVVVLDATYVARTHLAEALAQHPAVICIDHHYDNQGEGQLNLVVPEAAATAHILAVFFLETDVAITTDMATCLLTGIFTDTGSFMHDSTSPDILQLASFLMSRGARLSHIAHETYQKKELSALQIWGRALSRIMITPKGGAAVSVVTQRDLQECRATLDDLSGVVNMLNTLPDTSFALLLCEHVPGKIKGSLRSEPHKHTDVSAIAKALGGGGHKLAAGFEIEGRIIKQNGSWRIVSAASSGSS</sequence>
<reference evidence="4" key="1">
    <citation type="submission" date="2017-09" db="EMBL/GenBank/DDBJ databases">
        <title>Depth-based differentiation of microbial function through sediment-hosted aquifers and enrichment of novel symbionts in the deep terrestrial subsurface.</title>
        <authorList>
            <person name="Probst A.J."/>
            <person name="Ladd B."/>
            <person name="Jarett J.K."/>
            <person name="Geller-Mcgrath D.E."/>
            <person name="Sieber C.M.K."/>
            <person name="Emerson J.B."/>
            <person name="Anantharaman K."/>
            <person name="Thomas B.C."/>
            <person name="Malmstrom R."/>
            <person name="Stieglmeier M."/>
            <person name="Klingl A."/>
            <person name="Woyke T."/>
            <person name="Ryan C.M."/>
            <person name="Banfield J.F."/>
        </authorList>
    </citation>
    <scope>NUCLEOTIDE SEQUENCE [LARGE SCALE GENOMIC DNA]</scope>
</reference>
<dbReference type="InterPro" id="IPR051319">
    <property type="entry name" value="Oligoribo/pAp-PDE_c-di-AMP_PDE"/>
</dbReference>
<gene>
    <name evidence="3" type="ORF">COU35_00665</name>
</gene>
<dbReference type="InterPro" id="IPR038763">
    <property type="entry name" value="DHH_sf"/>
</dbReference>
<accession>A0A2H0TRK0</accession>
<evidence type="ECO:0000259" key="2">
    <source>
        <dbReference type="Pfam" id="PF02272"/>
    </source>
</evidence>
<dbReference type="Gene3D" id="3.90.1640.10">
    <property type="entry name" value="inorganic pyrophosphatase (n-terminal core)"/>
    <property type="match status" value="1"/>
</dbReference>
<name>A0A2H0TRK0_9BACT</name>
<evidence type="ECO:0000259" key="1">
    <source>
        <dbReference type="Pfam" id="PF01368"/>
    </source>
</evidence>
<feature type="domain" description="DDH" evidence="1">
    <location>
        <begin position="42"/>
        <end position="182"/>
    </location>
</feature>
<dbReference type="Proteomes" id="UP000230154">
    <property type="component" value="Unassembled WGS sequence"/>
</dbReference>
<dbReference type="EMBL" id="PFCB01000006">
    <property type="protein sequence ID" value="PIR74774.1"/>
    <property type="molecule type" value="Genomic_DNA"/>
</dbReference>
<protein>
    <recommendedName>
        <fullName evidence="5">DDH domain-containing protein</fullName>
    </recommendedName>
</protein>
<dbReference type="InterPro" id="IPR001667">
    <property type="entry name" value="DDH_dom"/>
</dbReference>
<evidence type="ECO:0000313" key="3">
    <source>
        <dbReference type="EMBL" id="PIR74774.1"/>
    </source>
</evidence>
<evidence type="ECO:0008006" key="5">
    <source>
        <dbReference type="Google" id="ProtNLM"/>
    </source>
</evidence>
<dbReference type="Gene3D" id="3.10.310.30">
    <property type="match status" value="1"/>
</dbReference>
<dbReference type="PANTHER" id="PTHR47618:SF1">
    <property type="entry name" value="BIFUNCTIONAL OLIGORIBONUCLEASE AND PAP PHOSPHATASE NRNA"/>
    <property type="match status" value="1"/>
</dbReference>